<dbReference type="InterPro" id="IPR000073">
    <property type="entry name" value="AB_hydrolase_1"/>
</dbReference>
<dbReference type="AlphaFoldDB" id="A0A6J7F9V0"/>
<dbReference type="GO" id="GO:0016787">
    <property type="term" value="F:hydrolase activity"/>
    <property type="evidence" value="ECO:0007669"/>
    <property type="project" value="UniProtKB-KW"/>
</dbReference>
<evidence type="ECO:0000313" key="4">
    <source>
        <dbReference type="EMBL" id="CAB4710752.1"/>
    </source>
</evidence>
<dbReference type="SUPFAM" id="SSF53474">
    <property type="entry name" value="alpha/beta-Hydrolases"/>
    <property type="match status" value="1"/>
</dbReference>
<protein>
    <submittedName>
        <fullName evidence="7">Unannotated protein</fullName>
    </submittedName>
</protein>
<dbReference type="InterPro" id="IPR029058">
    <property type="entry name" value="AB_hydrolase_fold"/>
</dbReference>
<reference evidence="7" key="1">
    <citation type="submission" date="2020-05" db="EMBL/GenBank/DDBJ databases">
        <authorList>
            <person name="Chiriac C."/>
            <person name="Salcher M."/>
            <person name="Ghai R."/>
            <person name="Kavagutti S V."/>
        </authorList>
    </citation>
    <scope>NUCLEOTIDE SEQUENCE</scope>
</reference>
<dbReference type="PANTHER" id="PTHR43248">
    <property type="entry name" value="2-SUCCINYL-6-HYDROXY-2,4-CYCLOHEXADIENE-1-CARBOXYLATE SYNTHASE"/>
    <property type="match status" value="1"/>
</dbReference>
<evidence type="ECO:0000259" key="3">
    <source>
        <dbReference type="Pfam" id="PF00561"/>
    </source>
</evidence>
<dbReference type="EMBL" id="CAFBLJ010000016">
    <property type="protein sequence ID" value="CAB4861431.1"/>
    <property type="molecule type" value="Genomic_DNA"/>
</dbReference>
<dbReference type="EMBL" id="CAFBMF010000010">
    <property type="protein sequence ID" value="CAB4890235.1"/>
    <property type="molecule type" value="Genomic_DNA"/>
</dbReference>
<proteinExistence type="inferred from homology"/>
<evidence type="ECO:0000313" key="5">
    <source>
        <dbReference type="EMBL" id="CAB4793477.1"/>
    </source>
</evidence>
<evidence type="ECO:0000313" key="6">
    <source>
        <dbReference type="EMBL" id="CAB4861431.1"/>
    </source>
</evidence>
<dbReference type="InterPro" id="IPR051601">
    <property type="entry name" value="Serine_prot/Carboxylest_S33"/>
</dbReference>
<accession>A0A6J7F9V0</accession>
<sequence length="621" mass="68688">MKIRQLVSVPLFVGLLGLGACSSEAAIPSDIKVDSIDWSTCDEYPDAENLECGVLEVPLDYSDLEGETLEIALLRIPATSSKPKGVVLSNPGGPGESGVDFVYSWSAEFIENLGLEDFDIVGFDPRGVGSSSGLSCLSDLQNDKFIYLDYTPDDEREQSLYDDWMEIDEPCIEKFGKALRFYSTENTARDMDLIRESMGYEKINYLGISYGTYLGGVYATLFPDRVEAMFLDSAYDPQGDTAEQNYLTQAEGFENAFNNWVDWCESTPDECSFSSDDVKADWLDLYNSYDLESLFTDDGREVNGVVVDTATSSALYSRGEWPYLADALSTLVSGDPKQILEMADWHVGRGEDGTFGDGYDASGIIDCASGIVYSESRDPKALLEKIQEVAPWYAREYDVDSFGGGYCESVFDDADLFEIDYQGDAPIVVLGGTEDPATPIRWAQEMVTHLGTNATLLTFKGEGHSQIFISRCVDAIAKELFNFGRKPSGDVECDADVPVAKPDWWDDIVNIDSVKPNKDLMNSYFAIEPVDAYTEYFEIEGSADDVFAKVKAAIEANGWVYEEGDSADPVQDPQWFNNPDDSDIYVGVLMSSPEELEENKMVVPDGIVQPGSSVVMVYYWP</sequence>
<dbReference type="EMBL" id="CAFAAL010000008">
    <property type="protein sequence ID" value="CAB4793477.1"/>
    <property type="molecule type" value="Genomic_DNA"/>
</dbReference>
<evidence type="ECO:0000256" key="2">
    <source>
        <dbReference type="ARBA" id="ARBA00022801"/>
    </source>
</evidence>
<organism evidence="7">
    <name type="scientific">freshwater metagenome</name>
    <dbReference type="NCBI Taxonomy" id="449393"/>
    <lineage>
        <taxon>unclassified sequences</taxon>
        <taxon>metagenomes</taxon>
        <taxon>ecological metagenomes</taxon>
    </lineage>
</organism>
<name>A0A6J7F9V0_9ZZZZ</name>
<evidence type="ECO:0000256" key="1">
    <source>
        <dbReference type="ARBA" id="ARBA00010088"/>
    </source>
</evidence>
<evidence type="ECO:0000313" key="7">
    <source>
        <dbReference type="EMBL" id="CAB4890235.1"/>
    </source>
</evidence>
<dbReference type="Gene3D" id="3.40.50.1820">
    <property type="entry name" value="alpha/beta hydrolase"/>
    <property type="match status" value="1"/>
</dbReference>
<dbReference type="EMBL" id="CAEZYH010000008">
    <property type="protein sequence ID" value="CAB4710752.1"/>
    <property type="molecule type" value="Genomic_DNA"/>
</dbReference>
<feature type="domain" description="AB hydrolase-1" evidence="3">
    <location>
        <begin position="86"/>
        <end position="467"/>
    </location>
</feature>
<keyword evidence="2" id="KW-0378">Hydrolase</keyword>
<comment type="similarity">
    <text evidence="1">Belongs to the peptidase S33 family.</text>
</comment>
<dbReference type="PROSITE" id="PS51257">
    <property type="entry name" value="PROKAR_LIPOPROTEIN"/>
    <property type="match status" value="1"/>
</dbReference>
<gene>
    <name evidence="4" type="ORF">UFOPK2658_00389</name>
    <name evidence="5" type="ORF">UFOPK3004_00192</name>
    <name evidence="6" type="ORF">UFOPK3304_00479</name>
    <name evidence="7" type="ORF">UFOPK3494_00290</name>
</gene>
<dbReference type="Pfam" id="PF00561">
    <property type="entry name" value="Abhydrolase_1"/>
    <property type="match status" value="1"/>
</dbReference>
<dbReference type="PANTHER" id="PTHR43248:SF25">
    <property type="entry name" value="AB HYDROLASE-1 DOMAIN-CONTAINING PROTEIN-RELATED"/>
    <property type="match status" value="1"/>
</dbReference>